<evidence type="ECO:0000313" key="7">
    <source>
        <dbReference type="Proteomes" id="UP000311469"/>
    </source>
</evidence>
<dbReference type="Pfam" id="PF01614">
    <property type="entry name" value="IclR_C"/>
    <property type="match status" value="1"/>
</dbReference>
<dbReference type="InterPro" id="IPR014757">
    <property type="entry name" value="Tscrpt_reg_IclR_C"/>
</dbReference>
<dbReference type="InterPro" id="IPR036388">
    <property type="entry name" value="WH-like_DNA-bd_sf"/>
</dbReference>
<dbReference type="Pfam" id="PF09339">
    <property type="entry name" value="HTH_IclR"/>
    <property type="match status" value="1"/>
</dbReference>
<proteinExistence type="predicted"/>
<dbReference type="Gene3D" id="3.30.450.40">
    <property type="match status" value="1"/>
</dbReference>
<dbReference type="PROSITE" id="PS51077">
    <property type="entry name" value="HTH_ICLR"/>
    <property type="match status" value="1"/>
</dbReference>
<evidence type="ECO:0000256" key="3">
    <source>
        <dbReference type="ARBA" id="ARBA00023163"/>
    </source>
</evidence>
<dbReference type="PROSITE" id="PS51078">
    <property type="entry name" value="ICLR_ED"/>
    <property type="match status" value="1"/>
</dbReference>
<gene>
    <name evidence="6" type="ORF">FIL70_08615</name>
</gene>
<keyword evidence="1" id="KW-0805">Transcription regulation</keyword>
<dbReference type="SMART" id="SM00346">
    <property type="entry name" value="HTH_ICLR"/>
    <property type="match status" value="1"/>
</dbReference>
<feature type="domain" description="HTH iclR-type" evidence="4">
    <location>
        <begin position="71"/>
        <end position="131"/>
    </location>
</feature>
<dbReference type="EMBL" id="CP041016">
    <property type="protein sequence ID" value="QDC37272.1"/>
    <property type="molecule type" value="Genomic_DNA"/>
</dbReference>
<dbReference type="GO" id="GO:0003677">
    <property type="term" value="F:DNA binding"/>
    <property type="evidence" value="ECO:0007669"/>
    <property type="project" value="UniProtKB-KW"/>
</dbReference>
<dbReference type="Gene3D" id="1.10.10.10">
    <property type="entry name" value="Winged helix-like DNA-binding domain superfamily/Winged helix DNA-binding domain"/>
    <property type="match status" value="1"/>
</dbReference>
<dbReference type="InterPro" id="IPR029016">
    <property type="entry name" value="GAF-like_dom_sf"/>
</dbReference>
<dbReference type="PANTHER" id="PTHR30136:SF24">
    <property type="entry name" value="HTH-TYPE TRANSCRIPTIONAL REPRESSOR ALLR"/>
    <property type="match status" value="1"/>
</dbReference>
<feature type="domain" description="IclR-ED" evidence="5">
    <location>
        <begin position="132"/>
        <end position="316"/>
    </location>
</feature>
<dbReference type="Proteomes" id="UP000311469">
    <property type="component" value="Chromosome cSF1"/>
</dbReference>
<keyword evidence="2" id="KW-0238">DNA-binding</keyword>
<dbReference type="GO" id="GO:0045892">
    <property type="term" value="P:negative regulation of DNA-templated transcription"/>
    <property type="evidence" value="ECO:0007669"/>
    <property type="project" value="TreeGrafter"/>
</dbReference>
<keyword evidence="3" id="KW-0804">Transcription</keyword>
<dbReference type="SUPFAM" id="SSF46785">
    <property type="entry name" value="Winged helix' DNA-binding domain"/>
    <property type="match status" value="1"/>
</dbReference>
<accession>A0A5B8CF64</accession>
<protein>
    <submittedName>
        <fullName evidence="6">IclR family transcriptional regulator</fullName>
    </submittedName>
</protein>
<dbReference type="SUPFAM" id="SSF55781">
    <property type="entry name" value="GAF domain-like"/>
    <property type="match status" value="1"/>
</dbReference>
<dbReference type="InterPro" id="IPR005471">
    <property type="entry name" value="Tscrpt_reg_IclR_N"/>
</dbReference>
<evidence type="ECO:0000256" key="1">
    <source>
        <dbReference type="ARBA" id="ARBA00023015"/>
    </source>
</evidence>
<dbReference type="KEGG" id="sufl:FIL70_08615"/>
<sequence length="325" mass="36601">MRPIINEIKWGDRRSRFSRLFLPVDYDYRSDIGYGLRSPPGTDRRSEIWTDMATRTEKRESEADTQAFIPPRSPLRVMKLLEELAGEPRGLPAVRLLERMDLPKTSLVSLLRALEEARYVVKHKGLYQLGEAALRLSSLISVSFPFPHSVHDLLMDLMTRCNETAMLATLSEDGQAAVYVDKVECQRAIRFAGFIGARRPLYCTAIGKALLAFQDEAFIKHYLKYNKFEPFGPDTITDRGKLEREIEKIRKEGVSVAIEEMAEGIGVYASPVFDGLGTVRAAVSVAAPAQRARAMSEEYSQEVKSIARQMSLLLGWKPNGDTPDE</sequence>
<evidence type="ECO:0000259" key="5">
    <source>
        <dbReference type="PROSITE" id="PS51078"/>
    </source>
</evidence>
<dbReference type="PANTHER" id="PTHR30136">
    <property type="entry name" value="HELIX-TURN-HELIX TRANSCRIPTIONAL REGULATOR, ICLR FAMILY"/>
    <property type="match status" value="1"/>
</dbReference>
<dbReference type="InterPro" id="IPR036390">
    <property type="entry name" value="WH_DNA-bd_sf"/>
</dbReference>
<dbReference type="GO" id="GO:0003700">
    <property type="term" value="F:DNA-binding transcription factor activity"/>
    <property type="evidence" value="ECO:0007669"/>
    <property type="project" value="TreeGrafter"/>
</dbReference>
<name>A0A5B8CF64_SPHSA</name>
<evidence type="ECO:0000256" key="2">
    <source>
        <dbReference type="ARBA" id="ARBA00023125"/>
    </source>
</evidence>
<reference evidence="6 7" key="1">
    <citation type="submission" date="2019-06" db="EMBL/GenBank/DDBJ databases">
        <title>Genome organization and adaptive potential of archetypical organophosphate degarding Sphingobium fuliginis ATCC 27551.</title>
        <authorList>
            <person name="Sarwar A."/>
            <person name="Parthasarathy S."/>
            <person name="Singh C."/>
            <person name="Siddavattam D."/>
        </authorList>
    </citation>
    <scope>NUCLEOTIDE SEQUENCE [LARGE SCALE GENOMIC DNA]</scope>
    <source>
        <strain evidence="6 7">ATCC 27551</strain>
    </source>
</reference>
<dbReference type="InterPro" id="IPR050707">
    <property type="entry name" value="HTH_MetabolicPath_Reg"/>
</dbReference>
<organism evidence="6 7">
    <name type="scientific">Sphingobium fuliginis ATCC 27551</name>
    <dbReference type="NCBI Taxonomy" id="1208342"/>
    <lineage>
        <taxon>Bacteria</taxon>
        <taxon>Pseudomonadati</taxon>
        <taxon>Pseudomonadota</taxon>
        <taxon>Alphaproteobacteria</taxon>
        <taxon>Sphingomonadales</taxon>
        <taxon>Sphingomonadaceae</taxon>
        <taxon>Sphingobium</taxon>
    </lineage>
</organism>
<evidence type="ECO:0000313" key="6">
    <source>
        <dbReference type="EMBL" id="QDC37272.1"/>
    </source>
</evidence>
<evidence type="ECO:0000259" key="4">
    <source>
        <dbReference type="PROSITE" id="PS51077"/>
    </source>
</evidence>
<dbReference type="AlphaFoldDB" id="A0A5B8CF64"/>